<evidence type="ECO:0000256" key="1">
    <source>
        <dbReference type="ARBA" id="ARBA00023015"/>
    </source>
</evidence>
<dbReference type="PANTHER" id="PTHR47506">
    <property type="entry name" value="TRANSCRIPTIONAL REGULATORY PROTEIN"/>
    <property type="match status" value="1"/>
</dbReference>
<dbReference type="PRINTS" id="PR00455">
    <property type="entry name" value="HTHTETR"/>
</dbReference>
<dbReference type="KEGG" id="hprf:HLPR_05340"/>
<evidence type="ECO:0000259" key="5">
    <source>
        <dbReference type="PROSITE" id="PS50977"/>
    </source>
</evidence>
<dbReference type="Gene3D" id="1.10.357.10">
    <property type="entry name" value="Tetracycline Repressor, domain 2"/>
    <property type="match status" value="1"/>
</dbReference>
<organism evidence="6 7">
    <name type="scientific">Helicovermis profundi</name>
    <dbReference type="NCBI Taxonomy" id="3065157"/>
    <lineage>
        <taxon>Bacteria</taxon>
        <taxon>Bacillati</taxon>
        <taxon>Bacillota</taxon>
        <taxon>Clostridia</taxon>
        <taxon>Helicovermis</taxon>
    </lineage>
</organism>
<dbReference type="AlphaFoldDB" id="A0AAU9EFK6"/>
<dbReference type="Pfam" id="PF21993">
    <property type="entry name" value="TetR_C_13_2"/>
    <property type="match status" value="1"/>
</dbReference>
<feature type="DNA-binding region" description="H-T-H motif" evidence="4">
    <location>
        <begin position="25"/>
        <end position="44"/>
    </location>
</feature>
<protein>
    <submittedName>
        <fullName evidence="6">TetR/AcrR family transcriptional regulator</fullName>
    </submittedName>
</protein>
<dbReference type="Pfam" id="PF00440">
    <property type="entry name" value="TetR_N"/>
    <property type="match status" value="1"/>
</dbReference>
<keyword evidence="2 4" id="KW-0238">DNA-binding</keyword>
<reference evidence="6 7" key="1">
    <citation type="submission" date="2023-08" db="EMBL/GenBank/DDBJ databases">
        <title>Helicovermis profunda gen. nov., sp. nov., a novel mesophilic, fermentative bacterium within the Bacillota from a deep-sea hydrothermal vent chimney.</title>
        <authorList>
            <person name="Miyazaki U."/>
            <person name="Mizutani D."/>
            <person name="Hashimoto Y."/>
            <person name="Tame A."/>
            <person name="Sawayama S."/>
            <person name="Miyazaki J."/>
            <person name="Takai K."/>
            <person name="Nakagawa S."/>
        </authorList>
    </citation>
    <scope>NUCLEOTIDE SEQUENCE [LARGE SCALE GENOMIC DNA]</scope>
    <source>
        <strain evidence="6 7">S502</strain>
    </source>
</reference>
<dbReference type="InterPro" id="IPR036271">
    <property type="entry name" value="Tet_transcr_reg_TetR-rel_C_sf"/>
</dbReference>
<gene>
    <name evidence="6" type="ORF">HLPR_05340</name>
</gene>
<dbReference type="InterPro" id="IPR054156">
    <property type="entry name" value="YxaF_TetR_C"/>
</dbReference>
<keyword evidence="1" id="KW-0805">Transcription regulation</keyword>
<dbReference type="RefSeq" id="WP_338536535.1">
    <property type="nucleotide sequence ID" value="NZ_AP028654.1"/>
</dbReference>
<dbReference type="PANTHER" id="PTHR47506:SF1">
    <property type="entry name" value="HTH-TYPE TRANSCRIPTIONAL REGULATOR YJDC"/>
    <property type="match status" value="1"/>
</dbReference>
<dbReference type="SUPFAM" id="SSF48498">
    <property type="entry name" value="Tetracyclin repressor-like, C-terminal domain"/>
    <property type="match status" value="1"/>
</dbReference>
<keyword evidence="3" id="KW-0804">Transcription</keyword>
<evidence type="ECO:0000256" key="4">
    <source>
        <dbReference type="PROSITE-ProRule" id="PRU00335"/>
    </source>
</evidence>
<proteinExistence type="predicted"/>
<name>A0AAU9EFK6_9FIRM</name>
<dbReference type="EMBL" id="AP028654">
    <property type="protein sequence ID" value="BEP28203.1"/>
    <property type="molecule type" value="Genomic_DNA"/>
</dbReference>
<evidence type="ECO:0000256" key="3">
    <source>
        <dbReference type="ARBA" id="ARBA00023163"/>
    </source>
</evidence>
<dbReference type="GO" id="GO:0003677">
    <property type="term" value="F:DNA binding"/>
    <property type="evidence" value="ECO:0007669"/>
    <property type="project" value="UniProtKB-UniRule"/>
</dbReference>
<dbReference type="Proteomes" id="UP001321786">
    <property type="component" value="Chromosome"/>
</dbReference>
<evidence type="ECO:0000256" key="2">
    <source>
        <dbReference type="ARBA" id="ARBA00023125"/>
    </source>
</evidence>
<sequence>MTEKKQVIIETASRLFHEHGFNNVGIKKILDELGIPKGSFYHFFKSKDDLIYHIMDLYISDTQHLIVNSPNTVEGIKKFFHTYFERLISMGLRGGCPVGNLILELSDEKEIYRLKLLEWNNLIENWIIEVLKNENIDDYLSKAKIILSLFEGVTMFSKLTKDEEYFKVFENYIFCNLLKN</sequence>
<dbReference type="PROSITE" id="PS50977">
    <property type="entry name" value="HTH_TETR_2"/>
    <property type="match status" value="1"/>
</dbReference>
<evidence type="ECO:0000313" key="6">
    <source>
        <dbReference type="EMBL" id="BEP28203.1"/>
    </source>
</evidence>
<evidence type="ECO:0000313" key="7">
    <source>
        <dbReference type="Proteomes" id="UP001321786"/>
    </source>
</evidence>
<dbReference type="SUPFAM" id="SSF46689">
    <property type="entry name" value="Homeodomain-like"/>
    <property type="match status" value="1"/>
</dbReference>
<keyword evidence="7" id="KW-1185">Reference proteome</keyword>
<dbReference type="InterPro" id="IPR001647">
    <property type="entry name" value="HTH_TetR"/>
</dbReference>
<dbReference type="InterPro" id="IPR009057">
    <property type="entry name" value="Homeodomain-like_sf"/>
</dbReference>
<accession>A0AAU9EFK6</accession>
<feature type="domain" description="HTH tetR-type" evidence="5">
    <location>
        <begin position="2"/>
        <end position="62"/>
    </location>
</feature>